<gene>
    <name evidence="2" type="ORF">g.83387</name>
</gene>
<proteinExistence type="predicted"/>
<feature type="compositionally biased region" description="Basic and acidic residues" evidence="1">
    <location>
        <begin position="113"/>
        <end position="143"/>
    </location>
</feature>
<sequence>TAVPEKHSLEDEDDTLMPNKRIKRDPADENQATLSSNNEKECSPKKKLSYSSESKQEGGSGDASLDSKPENEPVDPAVVVEAISEGSDKETKYNGRSIPGITKISTVQTSPNDVKEEDDHLKNGTVSDREGVKKQTSPKKELV</sequence>
<evidence type="ECO:0000313" key="2">
    <source>
        <dbReference type="EMBL" id="JAQ12187.1"/>
    </source>
</evidence>
<dbReference type="EMBL" id="GDHC01006442">
    <property type="protein sequence ID" value="JAQ12187.1"/>
    <property type="molecule type" value="Transcribed_RNA"/>
</dbReference>
<name>A0A146M0A0_LYGHE</name>
<accession>A0A146M0A0</accession>
<feature type="non-terminal residue" evidence="2">
    <location>
        <position position="143"/>
    </location>
</feature>
<feature type="region of interest" description="Disordered" evidence="1">
    <location>
        <begin position="1"/>
        <end position="143"/>
    </location>
</feature>
<reference evidence="2" key="1">
    <citation type="journal article" date="2016" name="Gigascience">
        <title>De novo construction of an expanded transcriptome assembly for the western tarnished plant bug, Lygus hesperus.</title>
        <authorList>
            <person name="Tassone E.E."/>
            <person name="Geib S.M."/>
            <person name="Hall B."/>
            <person name="Fabrick J.A."/>
            <person name="Brent C.S."/>
            <person name="Hull J.J."/>
        </authorList>
    </citation>
    <scope>NUCLEOTIDE SEQUENCE</scope>
</reference>
<protein>
    <submittedName>
        <fullName evidence="2">Uncharacterized protein</fullName>
    </submittedName>
</protein>
<feature type="non-terminal residue" evidence="2">
    <location>
        <position position="1"/>
    </location>
</feature>
<organism evidence="2">
    <name type="scientific">Lygus hesperus</name>
    <name type="common">Western plant bug</name>
    <dbReference type="NCBI Taxonomy" id="30085"/>
    <lineage>
        <taxon>Eukaryota</taxon>
        <taxon>Metazoa</taxon>
        <taxon>Ecdysozoa</taxon>
        <taxon>Arthropoda</taxon>
        <taxon>Hexapoda</taxon>
        <taxon>Insecta</taxon>
        <taxon>Pterygota</taxon>
        <taxon>Neoptera</taxon>
        <taxon>Paraneoptera</taxon>
        <taxon>Hemiptera</taxon>
        <taxon>Heteroptera</taxon>
        <taxon>Panheteroptera</taxon>
        <taxon>Cimicomorpha</taxon>
        <taxon>Miridae</taxon>
        <taxon>Mirini</taxon>
        <taxon>Lygus</taxon>
    </lineage>
</organism>
<feature type="compositionally biased region" description="Polar residues" evidence="1">
    <location>
        <begin position="103"/>
        <end position="112"/>
    </location>
</feature>
<evidence type="ECO:0000256" key="1">
    <source>
        <dbReference type="SAM" id="MobiDB-lite"/>
    </source>
</evidence>
<dbReference type="AlphaFoldDB" id="A0A146M0A0"/>